<protein>
    <recommendedName>
        <fullName evidence="3">DNA methylase</fullName>
    </recommendedName>
</protein>
<reference evidence="2" key="1">
    <citation type="journal article" date="2019" name="Int. J. Syst. Evol. Microbiol.">
        <title>The Global Catalogue of Microorganisms (GCM) 10K type strain sequencing project: providing services to taxonomists for standard genome sequencing and annotation.</title>
        <authorList>
            <consortium name="The Broad Institute Genomics Platform"/>
            <consortium name="The Broad Institute Genome Sequencing Center for Infectious Disease"/>
            <person name="Wu L."/>
            <person name="Ma J."/>
        </authorList>
    </citation>
    <scope>NUCLEOTIDE SEQUENCE [LARGE SCALE GENOMIC DNA]</scope>
    <source>
        <strain evidence="2">JCM 18956</strain>
    </source>
</reference>
<dbReference type="Gene3D" id="1.10.340.30">
    <property type="entry name" value="Hypothetical protein, domain 2"/>
    <property type="match status" value="1"/>
</dbReference>
<sequence>MADDLGPHDLDIDLDTDDPTPQALYRWLLASVLFGRPVQQKVAADTYRVLIDHGLTSPAKFAEVGRERLRGMLDEGSYARIDYVMADELHEVMGRIDSEHGSVNRLVRASPDLPALRDALTAYKGVGPKTVEIFTRWLPEGLVGSEA</sequence>
<dbReference type="SUPFAM" id="SSF48150">
    <property type="entry name" value="DNA-glycosylase"/>
    <property type="match status" value="1"/>
</dbReference>
<dbReference type="EMBL" id="BAABLM010000005">
    <property type="protein sequence ID" value="GAA4679355.1"/>
    <property type="molecule type" value="Genomic_DNA"/>
</dbReference>
<evidence type="ECO:0000313" key="2">
    <source>
        <dbReference type="Proteomes" id="UP001501295"/>
    </source>
</evidence>
<organism evidence="1 2">
    <name type="scientific">Frondihabitans cladoniiphilus</name>
    <dbReference type="NCBI Taxonomy" id="715785"/>
    <lineage>
        <taxon>Bacteria</taxon>
        <taxon>Bacillati</taxon>
        <taxon>Actinomycetota</taxon>
        <taxon>Actinomycetes</taxon>
        <taxon>Micrococcales</taxon>
        <taxon>Microbacteriaceae</taxon>
        <taxon>Frondihabitans</taxon>
    </lineage>
</organism>
<dbReference type="Proteomes" id="UP001501295">
    <property type="component" value="Unassembled WGS sequence"/>
</dbReference>
<accession>A0ABP8W4S2</accession>
<keyword evidence="2" id="KW-1185">Reference proteome</keyword>
<dbReference type="RefSeq" id="WP_345376281.1">
    <property type="nucleotide sequence ID" value="NZ_BAABLM010000005.1"/>
</dbReference>
<gene>
    <name evidence="1" type="ORF">GCM10025780_25500</name>
</gene>
<evidence type="ECO:0000313" key="1">
    <source>
        <dbReference type="EMBL" id="GAA4679355.1"/>
    </source>
</evidence>
<name>A0ABP8W4S2_9MICO</name>
<comment type="caution">
    <text evidence="1">The sequence shown here is derived from an EMBL/GenBank/DDBJ whole genome shotgun (WGS) entry which is preliminary data.</text>
</comment>
<dbReference type="InterPro" id="IPR011257">
    <property type="entry name" value="DNA_glycosylase"/>
</dbReference>
<proteinExistence type="predicted"/>
<evidence type="ECO:0008006" key="3">
    <source>
        <dbReference type="Google" id="ProtNLM"/>
    </source>
</evidence>